<sequence>MRPSITYGRAKKIEILFLVGDMDIWNIRDSDDIEDLTFNFIDMIKGIIPMSLTSFIEKYKIQGCEINSIYEKIFTFLLENSTNSIWVPRCVELNSLEKELGLTRQMKINSRYGEY</sequence>
<name>A0A2I1H4G1_9GLOM</name>
<protein>
    <submittedName>
        <fullName evidence="1">Uncharacterized protein</fullName>
    </submittedName>
</protein>
<evidence type="ECO:0000313" key="1">
    <source>
        <dbReference type="EMBL" id="PKY53775.1"/>
    </source>
</evidence>
<organism evidence="1 2">
    <name type="scientific">Rhizophagus irregularis</name>
    <dbReference type="NCBI Taxonomy" id="588596"/>
    <lineage>
        <taxon>Eukaryota</taxon>
        <taxon>Fungi</taxon>
        <taxon>Fungi incertae sedis</taxon>
        <taxon>Mucoromycota</taxon>
        <taxon>Glomeromycotina</taxon>
        <taxon>Glomeromycetes</taxon>
        <taxon>Glomerales</taxon>
        <taxon>Glomeraceae</taxon>
        <taxon>Rhizophagus</taxon>
    </lineage>
</organism>
<dbReference type="AlphaFoldDB" id="A0A2I1H4G1"/>
<dbReference type="Proteomes" id="UP000234323">
    <property type="component" value="Unassembled WGS sequence"/>
</dbReference>
<feature type="non-terminal residue" evidence="1">
    <location>
        <position position="115"/>
    </location>
</feature>
<comment type="caution">
    <text evidence="1">The sequence shown here is derived from an EMBL/GenBank/DDBJ whole genome shotgun (WGS) entry which is preliminary data.</text>
</comment>
<reference evidence="1 2" key="1">
    <citation type="submission" date="2015-10" db="EMBL/GenBank/DDBJ databases">
        <title>Genome analyses suggest a sexual origin of heterokaryosis in a supposedly ancient asexual fungus.</title>
        <authorList>
            <person name="Ropars J."/>
            <person name="Sedzielewska K."/>
            <person name="Noel J."/>
            <person name="Charron P."/>
            <person name="Farinelli L."/>
            <person name="Marton T."/>
            <person name="Kruger M."/>
            <person name="Pelin A."/>
            <person name="Brachmann A."/>
            <person name="Corradi N."/>
        </authorList>
    </citation>
    <scope>NUCLEOTIDE SEQUENCE [LARGE SCALE GENOMIC DNA]</scope>
    <source>
        <strain evidence="1 2">A4</strain>
    </source>
</reference>
<proteinExistence type="predicted"/>
<evidence type="ECO:0000313" key="2">
    <source>
        <dbReference type="Proteomes" id="UP000234323"/>
    </source>
</evidence>
<gene>
    <name evidence="1" type="ORF">RhiirA4_472162</name>
</gene>
<keyword evidence="2" id="KW-1185">Reference proteome</keyword>
<accession>A0A2I1H4G1</accession>
<dbReference type="EMBL" id="LLXI01001456">
    <property type="protein sequence ID" value="PKY53775.1"/>
    <property type="molecule type" value="Genomic_DNA"/>
</dbReference>